<dbReference type="Gene3D" id="1.10.260.40">
    <property type="entry name" value="lambda repressor-like DNA-binding domains"/>
    <property type="match status" value="1"/>
</dbReference>
<keyword evidence="7" id="KW-1185">Reference proteome</keyword>
<dbReference type="PROSITE" id="PS50943">
    <property type="entry name" value="HTH_CROC1"/>
    <property type="match status" value="1"/>
</dbReference>
<dbReference type="EMBL" id="FOTR01000001">
    <property type="protein sequence ID" value="SFL39661.1"/>
    <property type="molecule type" value="Genomic_DNA"/>
</dbReference>
<proteinExistence type="predicted"/>
<evidence type="ECO:0000313" key="6">
    <source>
        <dbReference type="EMBL" id="SFL39661.1"/>
    </source>
</evidence>
<accession>A0A1I4HDQ7</accession>
<keyword evidence="3" id="KW-0804">Transcription</keyword>
<dbReference type="Proteomes" id="UP000198565">
    <property type="component" value="Unassembled WGS sequence"/>
</dbReference>
<name>A0A1I4HDQ7_9BACI</name>
<keyword evidence="1" id="KW-0805">Transcription regulation</keyword>
<dbReference type="SUPFAM" id="SSF47413">
    <property type="entry name" value="lambda repressor-like DNA-binding domains"/>
    <property type="match status" value="1"/>
</dbReference>
<dbReference type="CDD" id="cd00093">
    <property type="entry name" value="HTH_XRE"/>
    <property type="match status" value="1"/>
</dbReference>
<dbReference type="SMART" id="SM00530">
    <property type="entry name" value="HTH_XRE"/>
    <property type="match status" value="1"/>
</dbReference>
<protein>
    <submittedName>
        <fullName evidence="6">Helix-turn-helix</fullName>
    </submittedName>
</protein>
<evidence type="ECO:0000256" key="3">
    <source>
        <dbReference type="ARBA" id="ARBA00023163"/>
    </source>
</evidence>
<evidence type="ECO:0000313" key="7">
    <source>
        <dbReference type="Proteomes" id="UP000198565"/>
    </source>
</evidence>
<dbReference type="OrthoDB" id="194368at2"/>
<evidence type="ECO:0000259" key="5">
    <source>
        <dbReference type="PROSITE" id="PS50943"/>
    </source>
</evidence>
<dbReference type="STRING" id="334253.SAMN04487943_101342"/>
<organism evidence="6 7">
    <name type="scientific">Gracilibacillus orientalis</name>
    <dbReference type="NCBI Taxonomy" id="334253"/>
    <lineage>
        <taxon>Bacteria</taxon>
        <taxon>Bacillati</taxon>
        <taxon>Bacillota</taxon>
        <taxon>Bacilli</taxon>
        <taxon>Bacillales</taxon>
        <taxon>Bacillaceae</taxon>
        <taxon>Gracilibacillus</taxon>
    </lineage>
</organism>
<dbReference type="RefSeq" id="WP_091480230.1">
    <property type="nucleotide sequence ID" value="NZ_FOTR01000001.1"/>
</dbReference>
<evidence type="ECO:0000256" key="1">
    <source>
        <dbReference type="ARBA" id="ARBA00023015"/>
    </source>
</evidence>
<reference evidence="7" key="1">
    <citation type="submission" date="2016-10" db="EMBL/GenBank/DDBJ databases">
        <authorList>
            <person name="Varghese N."/>
            <person name="Submissions S."/>
        </authorList>
    </citation>
    <scope>NUCLEOTIDE SEQUENCE [LARGE SCALE GENOMIC DNA]</scope>
    <source>
        <strain evidence="7">CGMCC 1.4250</strain>
    </source>
</reference>
<dbReference type="PANTHER" id="PTHR40661:SF1">
    <property type="entry name" value="HTH CRO_C1-TYPE DOMAIN-CONTAINING PROTEIN"/>
    <property type="match status" value="1"/>
</dbReference>
<evidence type="ECO:0000256" key="4">
    <source>
        <dbReference type="SAM" id="MobiDB-lite"/>
    </source>
</evidence>
<evidence type="ECO:0000256" key="2">
    <source>
        <dbReference type="ARBA" id="ARBA00023125"/>
    </source>
</evidence>
<dbReference type="InterPro" id="IPR010982">
    <property type="entry name" value="Lambda_DNA-bd_dom_sf"/>
</dbReference>
<gene>
    <name evidence="6" type="ORF">SAMN04487943_101342</name>
</gene>
<dbReference type="Pfam" id="PF01381">
    <property type="entry name" value="HTH_3"/>
    <property type="match status" value="1"/>
</dbReference>
<dbReference type="GO" id="GO:0003677">
    <property type="term" value="F:DNA binding"/>
    <property type="evidence" value="ECO:0007669"/>
    <property type="project" value="UniProtKB-KW"/>
</dbReference>
<feature type="region of interest" description="Disordered" evidence="4">
    <location>
        <begin position="81"/>
        <end position="107"/>
    </location>
</feature>
<dbReference type="InterPro" id="IPR001387">
    <property type="entry name" value="Cro/C1-type_HTH"/>
</dbReference>
<feature type="domain" description="HTH cro/C1-type" evidence="5">
    <location>
        <begin position="37"/>
        <end position="71"/>
    </location>
</feature>
<dbReference type="PANTHER" id="PTHR40661">
    <property type="match status" value="1"/>
</dbReference>
<keyword evidence="2" id="KW-0238">DNA-binding</keyword>
<dbReference type="AlphaFoldDB" id="A0A1I4HDQ7"/>
<sequence length="129" mass="15258">MKETTGQRLKQLMRERNIKQVDILNLAQKYSKDGVKISKTDLSQYVNGKTEPRQDKLYILAEALNVSEAWLMGYDISRERISDEQRQNQIDENDDEDTIAAHHDGGDWTQEELEEIERFKEFLKNKRQK</sequence>